<dbReference type="Pfam" id="PF01370">
    <property type="entry name" value="Epimerase"/>
    <property type="match status" value="1"/>
</dbReference>
<evidence type="ECO:0000259" key="2">
    <source>
        <dbReference type="Pfam" id="PF01370"/>
    </source>
</evidence>
<dbReference type="PANTHER" id="PTHR43000">
    <property type="entry name" value="DTDP-D-GLUCOSE 4,6-DEHYDRATASE-RELATED"/>
    <property type="match status" value="1"/>
</dbReference>
<dbReference type="SUPFAM" id="SSF51735">
    <property type="entry name" value="NAD(P)-binding Rossmann-fold domains"/>
    <property type="match status" value="1"/>
</dbReference>
<reference evidence="3" key="1">
    <citation type="submission" date="2020-08" db="EMBL/GenBank/DDBJ databases">
        <title>Hyunsoonleella sp. strain SJ7 genome sequencing and assembly.</title>
        <authorList>
            <person name="Kim I."/>
        </authorList>
    </citation>
    <scope>NUCLEOTIDE SEQUENCE</scope>
    <source>
        <strain evidence="3">SJ7</strain>
    </source>
</reference>
<dbReference type="AlphaFoldDB" id="A0A923H9G1"/>
<evidence type="ECO:0000313" key="4">
    <source>
        <dbReference type="Proteomes" id="UP000656244"/>
    </source>
</evidence>
<comment type="similarity">
    <text evidence="1">Belongs to the NAD(P)-dependent epimerase/dehydratase family.</text>
</comment>
<evidence type="ECO:0000313" key="3">
    <source>
        <dbReference type="EMBL" id="MBC3757452.1"/>
    </source>
</evidence>
<accession>A0A923H9G1</accession>
<name>A0A923H9G1_9FLAO</name>
<organism evidence="3 4">
    <name type="scientific">Hyunsoonleella aquatilis</name>
    <dbReference type="NCBI Taxonomy" id="2762758"/>
    <lineage>
        <taxon>Bacteria</taxon>
        <taxon>Pseudomonadati</taxon>
        <taxon>Bacteroidota</taxon>
        <taxon>Flavobacteriia</taxon>
        <taxon>Flavobacteriales</taxon>
        <taxon>Flavobacteriaceae</taxon>
    </lineage>
</organism>
<dbReference type="Gene3D" id="3.40.50.720">
    <property type="entry name" value="NAD(P)-binding Rossmann-like Domain"/>
    <property type="match status" value="1"/>
</dbReference>
<gene>
    <name evidence="3" type="ORF">H7U19_03480</name>
</gene>
<comment type="caution">
    <text evidence="3">The sequence shown here is derived from an EMBL/GenBank/DDBJ whole genome shotgun (WGS) entry which is preliminary data.</text>
</comment>
<sequence>MLKTTYLITGGAGNIGSCLALNLAKDENNFVVIADNLSTGSLRKVPEYPNIKFIKTNVNFYKDIAPVFSRFDFDYVFHFAALVGVSRTLENPIGVLEDIEGIKNILSLSKNTGVKRVFYSSSSEVYGEPFEIPQNENTTPLNSRLPYAIVKNVGEAFFKSYHREYGLEYTIFRFFNTYGPNQSEDFVLPRFLRSAMQNKPLYINGDGLQTRTFCFVDDTIDICIKAIDHIECKNQVLNVGSDKEQTILSLAEHILKITNSKSEIIHRPPLKEGDMARRCPDTSKMKTILERELLPLDEGIKRLFDHYKKNANARIDQS</sequence>
<protein>
    <submittedName>
        <fullName evidence="3">NAD-dependent epimerase/dehydratase family protein</fullName>
    </submittedName>
</protein>
<dbReference type="InterPro" id="IPR001509">
    <property type="entry name" value="Epimerase_deHydtase"/>
</dbReference>
<proteinExistence type="inferred from homology"/>
<dbReference type="InterPro" id="IPR036291">
    <property type="entry name" value="NAD(P)-bd_dom_sf"/>
</dbReference>
<dbReference type="Proteomes" id="UP000656244">
    <property type="component" value="Unassembled WGS sequence"/>
</dbReference>
<feature type="domain" description="NAD-dependent epimerase/dehydratase" evidence="2">
    <location>
        <begin position="7"/>
        <end position="240"/>
    </location>
</feature>
<evidence type="ECO:0000256" key="1">
    <source>
        <dbReference type="ARBA" id="ARBA00007637"/>
    </source>
</evidence>
<keyword evidence="4" id="KW-1185">Reference proteome</keyword>
<dbReference type="EMBL" id="JACNMF010000001">
    <property type="protein sequence ID" value="MBC3757452.1"/>
    <property type="molecule type" value="Genomic_DNA"/>
</dbReference>